<dbReference type="AlphaFoldDB" id="A0A511R3U3"/>
<feature type="domain" description="Anti-sigma K factor RskA C-terminal" evidence="3">
    <location>
        <begin position="79"/>
        <end position="208"/>
    </location>
</feature>
<sequence>MKDLRELLPDYALGLLEGEEKTRLEQALQSSAELRQELLELQAALMRLPESLPPVTPPPRVWARIQQRTHPRRNFLRWAAAVLVVAALGLGGWGVGLYRQYQTLAQEQATVARWLADPEVKWQLIKNSEGQSFGTMLWREEGPCLMVLREPPPPGRVYQAWGRKNDADPVSLGVFSGRVFETDYEGFDFMGVSLEPPGGSPQPTQPLGRVPTS</sequence>
<dbReference type="GO" id="GO:0005886">
    <property type="term" value="C:plasma membrane"/>
    <property type="evidence" value="ECO:0007669"/>
    <property type="project" value="InterPro"/>
</dbReference>
<dbReference type="Proteomes" id="UP000321197">
    <property type="component" value="Unassembled WGS sequence"/>
</dbReference>
<name>A0A511R3U3_9DEIN</name>
<accession>A0A511R3U3</accession>
<proteinExistence type="predicted"/>
<dbReference type="InterPro" id="IPR051474">
    <property type="entry name" value="Anti-sigma-K/W_factor"/>
</dbReference>
<evidence type="ECO:0000259" key="3">
    <source>
        <dbReference type="Pfam" id="PF10099"/>
    </source>
</evidence>
<keyword evidence="2" id="KW-0472">Membrane</keyword>
<dbReference type="InterPro" id="IPR018764">
    <property type="entry name" value="RskA_C"/>
</dbReference>
<evidence type="ECO:0000313" key="5">
    <source>
        <dbReference type="Proteomes" id="UP000321197"/>
    </source>
</evidence>
<feature type="region of interest" description="Disordered" evidence="1">
    <location>
        <begin position="192"/>
        <end position="213"/>
    </location>
</feature>
<dbReference type="GO" id="GO:0016989">
    <property type="term" value="F:sigma factor antagonist activity"/>
    <property type="evidence" value="ECO:0007669"/>
    <property type="project" value="TreeGrafter"/>
</dbReference>
<dbReference type="Pfam" id="PF10099">
    <property type="entry name" value="RskA_C"/>
    <property type="match status" value="1"/>
</dbReference>
<dbReference type="RefSeq" id="WP_119340940.1">
    <property type="nucleotide sequence ID" value="NZ_BJXL01000088.1"/>
</dbReference>
<dbReference type="OrthoDB" id="26094at2"/>
<organism evidence="4 5">
    <name type="scientific">Meiothermus hypogaeus NBRC 106114</name>
    <dbReference type="NCBI Taxonomy" id="1227553"/>
    <lineage>
        <taxon>Bacteria</taxon>
        <taxon>Thermotogati</taxon>
        <taxon>Deinococcota</taxon>
        <taxon>Deinococci</taxon>
        <taxon>Thermales</taxon>
        <taxon>Thermaceae</taxon>
        <taxon>Meiothermus</taxon>
    </lineage>
</organism>
<dbReference type="NCBIfam" id="NF010501">
    <property type="entry name" value="PRK13920.1"/>
    <property type="match status" value="1"/>
</dbReference>
<comment type="caution">
    <text evidence="4">The sequence shown here is derived from an EMBL/GenBank/DDBJ whole genome shotgun (WGS) entry which is preliminary data.</text>
</comment>
<keyword evidence="2" id="KW-1133">Transmembrane helix</keyword>
<evidence type="ECO:0000256" key="1">
    <source>
        <dbReference type="SAM" id="MobiDB-lite"/>
    </source>
</evidence>
<feature type="transmembrane region" description="Helical" evidence="2">
    <location>
        <begin position="75"/>
        <end position="98"/>
    </location>
</feature>
<dbReference type="PANTHER" id="PTHR37461">
    <property type="entry name" value="ANTI-SIGMA-K FACTOR RSKA"/>
    <property type="match status" value="1"/>
</dbReference>
<dbReference type="EMBL" id="BJXL01000088">
    <property type="protein sequence ID" value="GEM84281.1"/>
    <property type="molecule type" value="Genomic_DNA"/>
</dbReference>
<keyword evidence="2" id="KW-0812">Transmembrane</keyword>
<dbReference type="GO" id="GO:0006417">
    <property type="term" value="P:regulation of translation"/>
    <property type="evidence" value="ECO:0007669"/>
    <property type="project" value="TreeGrafter"/>
</dbReference>
<evidence type="ECO:0000256" key="2">
    <source>
        <dbReference type="SAM" id="Phobius"/>
    </source>
</evidence>
<gene>
    <name evidence="4" type="ORF">MHY01S_24470</name>
</gene>
<reference evidence="4 5" key="1">
    <citation type="submission" date="2019-07" db="EMBL/GenBank/DDBJ databases">
        <title>Whole genome shotgun sequence of Meiothermus hypogaeus NBRC 106114.</title>
        <authorList>
            <person name="Hosoyama A."/>
            <person name="Uohara A."/>
            <person name="Ohji S."/>
            <person name="Ichikawa N."/>
        </authorList>
    </citation>
    <scope>NUCLEOTIDE SEQUENCE [LARGE SCALE GENOMIC DNA]</scope>
    <source>
        <strain evidence="4 5">NBRC 106114</strain>
    </source>
</reference>
<dbReference type="PANTHER" id="PTHR37461:SF1">
    <property type="entry name" value="ANTI-SIGMA-K FACTOR RSKA"/>
    <property type="match status" value="1"/>
</dbReference>
<protein>
    <submittedName>
        <fullName evidence="4">Anti-sigma E factor</fullName>
    </submittedName>
</protein>
<evidence type="ECO:0000313" key="4">
    <source>
        <dbReference type="EMBL" id="GEM84281.1"/>
    </source>
</evidence>